<proteinExistence type="inferred from homology"/>
<keyword evidence="11 14" id="KW-0464">Manganese</keyword>
<evidence type="ECO:0000256" key="4">
    <source>
        <dbReference type="ARBA" id="ARBA00013013"/>
    </source>
</evidence>
<feature type="binding site" evidence="13">
    <location>
        <position position="263"/>
    </location>
    <ligand>
        <name>NADP(+)</name>
        <dbReference type="ChEBI" id="CHEBI:58349"/>
    </ligand>
</feature>
<evidence type="ECO:0000256" key="9">
    <source>
        <dbReference type="ARBA" id="ARBA00022857"/>
    </source>
</evidence>
<dbReference type="InterPro" id="IPR024084">
    <property type="entry name" value="IsoPropMal-DH-like_dom"/>
</dbReference>
<evidence type="ECO:0000256" key="1">
    <source>
        <dbReference type="ARBA" id="ARBA00001936"/>
    </source>
</evidence>
<evidence type="ECO:0000256" key="5">
    <source>
        <dbReference type="ARBA" id="ARBA00022435"/>
    </source>
</evidence>
<dbReference type="InterPro" id="IPR004439">
    <property type="entry name" value="Isocitrate_DH_NADP_dimer_prok"/>
</dbReference>
<feature type="domain" description="Isopropylmalate dehydrogenase-like" evidence="16">
    <location>
        <begin position="1"/>
        <end position="284"/>
    </location>
</feature>
<dbReference type="GO" id="GO:0006097">
    <property type="term" value="P:glyoxylate cycle"/>
    <property type="evidence" value="ECO:0007669"/>
    <property type="project" value="UniProtKB-KW"/>
</dbReference>
<protein>
    <recommendedName>
        <fullName evidence="4">isocitrate dehydrogenase (NADP(+))</fullName>
        <ecNumber evidence="4">1.1.1.42</ecNumber>
    </recommendedName>
</protein>
<evidence type="ECO:0000256" key="6">
    <source>
        <dbReference type="ARBA" id="ARBA00022532"/>
    </source>
</evidence>
<comment type="cofactor">
    <cofactor evidence="14">
        <name>Mg(2+)</name>
        <dbReference type="ChEBI" id="CHEBI:18420"/>
    </cofactor>
    <cofactor evidence="14">
        <name>Mn(2+)</name>
        <dbReference type="ChEBI" id="CHEBI:29035"/>
    </cofactor>
    <text evidence="14">Binds 1 Mg(2+) or Mn(2+) ion per subunit.</text>
</comment>
<evidence type="ECO:0000256" key="3">
    <source>
        <dbReference type="ARBA" id="ARBA00011738"/>
    </source>
</evidence>
<dbReference type="GO" id="GO:0000287">
    <property type="term" value="F:magnesium ion binding"/>
    <property type="evidence" value="ECO:0007669"/>
    <property type="project" value="InterPro"/>
</dbReference>
<evidence type="ECO:0000256" key="15">
    <source>
        <dbReference type="PIRSR" id="PIRSR604439-4"/>
    </source>
</evidence>
<dbReference type="PROSITE" id="PS00470">
    <property type="entry name" value="IDH_IMDH"/>
    <property type="match status" value="1"/>
</dbReference>
<dbReference type="SMART" id="SM01329">
    <property type="entry name" value="Iso_dh"/>
    <property type="match status" value="1"/>
</dbReference>
<reference evidence="17" key="1">
    <citation type="submission" date="2020-06" db="EMBL/GenBank/DDBJ databases">
        <title>Legume-microbial interactions unlock mineral nutrients during tropical forest succession.</title>
        <authorList>
            <person name="Epihov D.Z."/>
        </authorList>
    </citation>
    <scope>NUCLEOTIDE SEQUENCE [LARGE SCALE GENOMIC DNA]</scope>
    <source>
        <strain evidence="17">Pan2503</strain>
    </source>
</reference>
<evidence type="ECO:0000313" key="18">
    <source>
        <dbReference type="Proteomes" id="UP000567293"/>
    </source>
</evidence>
<keyword evidence="10 17" id="KW-0560">Oxidoreductase</keyword>
<accession>A0A7V8NP80</accession>
<dbReference type="InterPro" id="IPR019818">
    <property type="entry name" value="IsoCit/isopropylmalate_DH_CS"/>
</dbReference>
<feature type="binding site" evidence="13">
    <location>
        <begin position="211"/>
        <end position="217"/>
    </location>
    <ligand>
        <name>NADP(+)</name>
        <dbReference type="ChEBI" id="CHEBI:58349"/>
    </ligand>
</feature>
<comment type="subunit">
    <text evidence="3">Homodimer.</text>
</comment>
<dbReference type="GO" id="GO:0051287">
    <property type="term" value="F:NAD binding"/>
    <property type="evidence" value="ECO:0007669"/>
    <property type="project" value="InterPro"/>
</dbReference>
<dbReference type="EC" id="1.1.1.42" evidence="4"/>
<evidence type="ECO:0000256" key="12">
    <source>
        <dbReference type="ARBA" id="ARBA00023554"/>
    </source>
</evidence>
<evidence type="ECO:0000256" key="11">
    <source>
        <dbReference type="ARBA" id="ARBA00023211"/>
    </source>
</evidence>
<keyword evidence="6" id="KW-0816">Tricarboxylic acid cycle</keyword>
<dbReference type="GO" id="GO:0004450">
    <property type="term" value="F:isocitrate dehydrogenase (NADP+) activity"/>
    <property type="evidence" value="ECO:0007669"/>
    <property type="project" value="UniProtKB-EC"/>
</dbReference>
<dbReference type="EMBL" id="JACDQQ010000811">
    <property type="protein sequence ID" value="MBA0084997.1"/>
    <property type="molecule type" value="Genomic_DNA"/>
</dbReference>
<evidence type="ECO:0000256" key="13">
    <source>
        <dbReference type="PIRSR" id="PIRSR604439-2"/>
    </source>
</evidence>
<keyword evidence="5" id="KW-0329">Glyoxylate bypass</keyword>
<dbReference type="Gene3D" id="3.40.718.10">
    <property type="entry name" value="Isopropylmalate Dehydrogenase"/>
    <property type="match status" value="2"/>
</dbReference>
<dbReference type="PANTHER" id="PTHR43504:SF1">
    <property type="entry name" value="ISOCITRATE DEHYDROGENASE [NADP]"/>
    <property type="match status" value="1"/>
</dbReference>
<evidence type="ECO:0000256" key="7">
    <source>
        <dbReference type="ARBA" id="ARBA00022723"/>
    </source>
</evidence>
<feature type="non-terminal residue" evidence="17">
    <location>
        <position position="1"/>
    </location>
</feature>
<evidence type="ECO:0000256" key="2">
    <source>
        <dbReference type="ARBA" id="ARBA00007769"/>
    </source>
</evidence>
<evidence type="ECO:0000259" key="16">
    <source>
        <dbReference type="SMART" id="SM01329"/>
    </source>
</evidence>
<comment type="caution">
    <text evidence="17">The sequence shown here is derived from an EMBL/GenBank/DDBJ whole genome shotgun (WGS) entry which is preliminary data.</text>
</comment>
<comment type="cofactor">
    <cofactor evidence="1">
        <name>Mn(2+)</name>
        <dbReference type="ChEBI" id="CHEBI:29035"/>
    </cofactor>
</comment>
<dbReference type="SUPFAM" id="SSF53659">
    <property type="entry name" value="Isocitrate/Isopropylmalate dehydrogenase-like"/>
    <property type="match status" value="1"/>
</dbReference>
<keyword evidence="9 13" id="KW-0521">NADP</keyword>
<feature type="binding site" evidence="14">
    <location>
        <position position="179"/>
    </location>
    <ligand>
        <name>Mg(2+)</name>
        <dbReference type="ChEBI" id="CHEBI:18420"/>
    </ligand>
</feature>
<dbReference type="Pfam" id="PF00180">
    <property type="entry name" value="Iso_dh"/>
    <property type="match status" value="1"/>
</dbReference>
<gene>
    <name evidence="17" type="ORF">HRJ53_08375</name>
</gene>
<keyword evidence="7" id="KW-0479">Metal-binding</keyword>
<name>A0A7V8NP80_9BACT</name>
<comment type="similarity">
    <text evidence="2">Belongs to the isocitrate and isopropylmalate dehydrogenases family.</text>
</comment>
<keyword evidence="18" id="KW-1185">Reference proteome</keyword>
<organism evidence="17 18">
    <name type="scientific">Candidatus Acidiferrum panamense</name>
    <dbReference type="NCBI Taxonomy" id="2741543"/>
    <lineage>
        <taxon>Bacteria</taxon>
        <taxon>Pseudomonadati</taxon>
        <taxon>Acidobacteriota</taxon>
        <taxon>Terriglobia</taxon>
        <taxon>Candidatus Acidiferrales</taxon>
        <taxon>Candidatus Acidiferrum</taxon>
    </lineage>
</organism>
<comment type="catalytic activity">
    <reaction evidence="12">
        <text>D-threo-isocitrate + NADP(+) = 2-oxoglutarate + CO2 + NADPH</text>
        <dbReference type="Rhea" id="RHEA:19629"/>
        <dbReference type="ChEBI" id="CHEBI:15562"/>
        <dbReference type="ChEBI" id="CHEBI:16526"/>
        <dbReference type="ChEBI" id="CHEBI:16810"/>
        <dbReference type="ChEBI" id="CHEBI:57783"/>
        <dbReference type="ChEBI" id="CHEBI:58349"/>
        <dbReference type="EC" id="1.1.1.42"/>
    </reaction>
</comment>
<feature type="binding site" evidence="13">
    <location>
        <position position="267"/>
    </location>
    <ligand>
        <name>NADP(+)</name>
        <dbReference type="ChEBI" id="CHEBI:58349"/>
    </ligand>
</feature>
<dbReference type="Proteomes" id="UP000567293">
    <property type="component" value="Unassembled WGS sequence"/>
</dbReference>
<evidence type="ECO:0000256" key="8">
    <source>
        <dbReference type="ARBA" id="ARBA00022842"/>
    </source>
</evidence>
<evidence type="ECO:0000256" key="14">
    <source>
        <dbReference type="PIRSR" id="PIRSR604439-3"/>
    </source>
</evidence>
<keyword evidence="8 14" id="KW-0460">Magnesium</keyword>
<dbReference type="PANTHER" id="PTHR43504">
    <property type="entry name" value="ISOCITRATE DEHYDROGENASE [NADP]"/>
    <property type="match status" value="1"/>
</dbReference>
<feature type="binding site" evidence="13">
    <location>
        <position position="224"/>
    </location>
    <ligand>
        <name>NADP(+)</name>
        <dbReference type="ChEBI" id="CHEBI:58349"/>
    </ligand>
</feature>
<sequence>FLNNEMLKDGKKQIRWDSGVGIKPISPTGTKRLVRRAIKYALENGRRSVTLVHKGNIQKFTEGAFRDWGYELAREEFRAQTVTERESWILDNKDENPGLAVEQNAAMIEPGLEQATEAFKKTVYDEVQKTLDAIYATHGQGQWKQKVLINDRIADSVFQQVLMRADEYSVLATSNLNGDYLSDACAAQVGGLGMAPGSNIGDGYGVFEATHGTAPKYADKDVINPSSVMLSGAMMFEFLGWKDAAKLIEDGIARTIQQKRVTYDLERLMPGATKLGTSAFASAIIENMQGAAAARR</sequence>
<evidence type="ECO:0000313" key="17">
    <source>
        <dbReference type="EMBL" id="MBA0084997.1"/>
    </source>
</evidence>
<dbReference type="GO" id="GO:0006099">
    <property type="term" value="P:tricarboxylic acid cycle"/>
    <property type="evidence" value="ECO:0007669"/>
    <property type="project" value="UniProtKB-KW"/>
</dbReference>
<dbReference type="AlphaFoldDB" id="A0A7V8NP80"/>
<feature type="site" description="Critical for catalysis" evidence="15">
    <location>
        <position position="54"/>
    </location>
</feature>
<evidence type="ECO:0000256" key="10">
    <source>
        <dbReference type="ARBA" id="ARBA00023002"/>
    </source>
</evidence>